<gene>
    <name evidence="15" type="primary">nrfH</name>
    <name evidence="15" type="ORF">ACFQ4H_11160</name>
</gene>
<dbReference type="InterPro" id="IPR005126">
    <property type="entry name" value="NapC/NirT_cyt_c_N"/>
</dbReference>
<feature type="domain" description="NapC/NirT cytochrome c N-terminal" evidence="14">
    <location>
        <begin position="38"/>
        <end position="176"/>
    </location>
</feature>
<dbReference type="RefSeq" id="WP_377569843.1">
    <property type="nucleotide sequence ID" value="NZ_JBHTMP010000013.1"/>
</dbReference>
<evidence type="ECO:0000256" key="3">
    <source>
        <dbReference type="ARBA" id="ARBA00022448"/>
    </source>
</evidence>
<dbReference type="GO" id="GO:0042279">
    <property type="term" value="F:nitrite reductase (cytochrome, ammonia-forming) activity"/>
    <property type="evidence" value="ECO:0007669"/>
    <property type="project" value="UniProtKB-EC"/>
</dbReference>
<feature type="compositionally biased region" description="Basic and acidic residues" evidence="12">
    <location>
        <begin position="10"/>
        <end position="29"/>
    </location>
</feature>
<evidence type="ECO:0000256" key="9">
    <source>
        <dbReference type="ARBA" id="ARBA00022989"/>
    </source>
</evidence>
<evidence type="ECO:0000256" key="10">
    <source>
        <dbReference type="ARBA" id="ARBA00023004"/>
    </source>
</evidence>
<keyword evidence="16" id="KW-1185">Reference proteome</keyword>
<proteinExistence type="inferred from homology"/>
<accession>A0ABW3YCR6</accession>
<comment type="subcellular location">
    <subcellularLocation>
        <location evidence="1">Cell membrane</location>
    </subcellularLocation>
</comment>
<dbReference type="InterPro" id="IPR017571">
    <property type="entry name" value="NrfH"/>
</dbReference>
<evidence type="ECO:0000256" key="1">
    <source>
        <dbReference type="ARBA" id="ARBA00004236"/>
    </source>
</evidence>
<evidence type="ECO:0000256" key="7">
    <source>
        <dbReference type="ARBA" id="ARBA00022723"/>
    </source>
</evidence>
<keyword evidence="8" id="KW-0249">Electron transport</keyword>
<dbReference type="EMBL" id="JBHTMP010000013">
    <property type="protein sequence ID" value="MFD1321645.1"/>
    <property type="molecule type" value="Genomic_DNA"/>
</dbReference>
<evidence type="ECO:0000256" key="4">
    <source>
        <dbReference type="ARBA" id="ARBA00022475"/>
    </source>
</evidence>
<reference evidence="16" key="1">
    <citation type="journal article" date="2019" name="Int. J. Syst. Evol. Microbiol.">
        <title>The Global Catalogue of Microorganisms (GCM) 10K type strain sequencing project: providing services to taxonomists for standard genome sequencing and annotation.</title>
        <authorList>
            <consortium name="The Broad Institute Genomics Platform"/>
            <consortium name="The Broad Institute Genome Sequencing Center for Infectious Disease"/>
            <person name="Wu L."/>
            <person name="Ma J."/>
        </authorList>
    </citation>
    <scope>NUCLEOTIDE SEQUENCE [LARGE SCALE GENOMIC DNA]</scope>
    <source>
        <strain evidence="16">JCM 31037</strain>
    </source>
</reference>
<evidence type="ECO:0000259" key="14">
    <source>
        <dbReference type="Pfam" id="PF03264"/>
    </source>
</evidence>
<evidence type="ECO:0000313" key="15">
    <source>
        <dbReference type="EMBL" id="MFD1321645.1"/>
    </source>
</evidence>
<keyword evidence="6 13" id="KW-0812">Transmembrane</keyword>
<feature type="transmembrane region" description="Helical" evidence="13">
    <location>
        <begin position="38"/>
        <end position="57"/>
    </location>
</feature>
<dbReference type="EC" id="1.7.2.2" evidence="15"/>
<keyword evidence="9 13" id="KW-1133">Transmembrane helix</keyword>
<dbReference type="InterPro" id="IPR038266">
    <property type="entry name" value="NapC/NirT_cytc_sf"/>
</dbReference>
<keyword evidence="11 13" id="KW-0472">Membrane</keyword>
<dbReference type="PANTHER" id="PTHR30333:SF1">
    <property type="entry name" value="CYTOCHROME C-TYPE PROTEIN NAPC"/>
    <property type="match status" value="1"/>
</dbReference>
<keyword evidence="15" id="KW-0560">Oxidoreductase</keyword>
<evidence type="ECO:0000256" key="11">
    <source>
        <dbReference type="ARBA" id="ARBA00023136"/>
    </source>
</evidence>
<evidence type="ECO:0000256" key="13">
    <source>
        <dbReference type="SAM" id="Phobius"/>
    </source>
</evidence>
<dbReference type="PANTHER" id="PTHR30333">
    <property type="entry name" value="CYTOCHROME C-TYPE PROTEIN"/>
    <property type="match status" value="1"/>
</dbReference>
<keyword evidence="10" id="KW-0408">Iron</keyword>
<organism evidence="15 16">
    <name type="scientific">Micromonospora sonneratiae</name>
    <dbReference type="NCBI Taxonomy" id="1184706"/>
    <lineage>
        <taxon>Bacteria</taxon>
        <taxon>Bacillati</taxon>
        <taxon>Actinomycetota</taxon>
        <taxon>Actinomycetes</taxon>
        <taxon>Micromonosporales</taxon>
        <taxon>Micromonosporaceae</taxon>
        <taxon>Micromonospora</taxon>
    </lineage>
</organism>
<dbReference type="SUPFAM" id="SSF48695">
    <property type="entry name" value="Multiheme cytochromes"/>
    <property type="match status" value="1"/>
</dbReference>
<keyword evidence="4" id="KW-1003">Cell membrane</keyword>
<keyword evidence="7" id="KW-0479">Metal-binding</keyword>
<evidence type="ECO:0000256" key="5">
    <source>
        <dbReference type="ARBA" id="ARBA00022617"/>
    </source>
</evidence>
<dbReference type="InterPro" id="IPR036280">
    <property type="entry name" value="Multihaem_cyt_sf"/>
</dbReference>
<protein>
    <submittedName>
        <fullName evidence="15">Cytochrome c nitrite reductase small subunit</fullName>
        <ecNumber evidence="15">1.7.2.2</ecNumber>
    </submittedName>
</protein>
<evidence type="ECO:0000256" key="6">
    <source>
        <dbReference type="ARBA" id="ARBA00022692"/>
    </source>
</evidence>
<name>A0ABW3YCR6_9ACTN</name>
<sequence length="177" mass="19371">MTRRLRNIVRRPDKSADPPDEDAPRDGPRKRGGAVRSVLAVLLGVALGLGLFTFGYADGASYLGDDPATCANCHVMKENYNSYLKSSHGKVATCNDCHTPHNLVGKYVTKAQNGFSHSLAFTTQRFPDEIQITKRSLKVTEGTCLSCHKDVVTGIQATRSHDQKISCVECHRTVGHM</sequence>
<evidence type="ECO:0000313" key="16">
    <source>
        <dbReference type="Proteomes" id="UP001597260"/>
    </source>
</evidence>
<dbReference type="Gene3D" id="1.10.3820.10">
    <property type="entry name" value="Di-heme elbow motif domain"/>
    <property type="match status" value="1"/>
</dbReference>
<keyword evidence="3" id="KW-0813">Transport</keyword>
<dbReference type="NCBIfam" id="TIGR03153">
    <property type="entry name" value="cytochr_NrfH"/>
    <property type="match status" value="1"/>
</dbReference>
<dbReference type="Proteomes" id="UP001597260">
    <property type="component" value="Unassembled WGS sequence"/>
</dbReference>
<evidence type="ECO:0000256" key="12">
    <source>
        <dbReference type="SAM" id="MobiDB-lite"/>
    </source>
</evidence>
<evidence type="ECO:0000256" key="8">
    <source>
        <dbReference type="ARBA" id="ARBA00022982"/>
    </source>
</evidence>
<dbReference type="Pfam" id="PF03264">
    <property type="entry name" value="Cytochrom_NNT"/>
    <property type="match status" value="1"/>
</dbReference>
<evidence type="ECO:0000256" key="2">
    <source>
        <dbReference type="ARBA" id="ARBA00007395"/>
    </source>
</evidence>
<keyword evidence="5" id="KW-0349">Heme</keyword>
<dbReference type="InterPro" id="IPR051174">
    <property type="entry name" value="Cytochrome_c-type_ET"/>
</dbReference>
<comment type="similarity">
    <text evidence="2">Belongs to the NapC/NirT/NrfH family.</text>
</comment>
<feature type="region of interest" description="Disordered" evidence="12">
    <location>
        <begin position="1"/>
        <end position="31"/>
    </location>
</feature>
<comment type="caution">
    <text evidence="15">The sequence shown here is derived from an EMBL/GenBank/DDBJ whole genome shotgun (WGS) entry which is preliminary data.</text>
</comment>